<feature type="region of interest" description="Disordered" evidence="1">
    <location>
        <begin position="1"/>
        <end position="22"/>
    </location>
</feature>
<dbReference type="PANTHER" id="PTHR42830">
    <property type="entry name" value="OSMOTICALLY INDUCIBLE FAMILY PROTEIN"/>
    <property type="match status" value="1"/>
</dbReference>
<dbReference type="InterPro" id="IPR015946">
    <property type="entry name" value="KH_dom-like_a/b"/>
</dbReference>
<dbReference type="InterPro" id="IPR003718">
    <property type="entry name" value="OsmC/Ohr_fam"/>
</dbReference>
<dbReference type="InterPro" id="IPR036102">
    <property type="entry name" value="OsmC/Ohrsf"/>
</dbReference>
<gene>
    <name evidence="2" type="ORF">I5M07_08545</name>
</gene>
<dbReference type="GO" id="GO:0006979">
    <property type="term" value="P:response to oxidative stress"/>
    <property type="evidence" value="ECO:0007669"/>
    <property type="project" value="InterPro"/>
</dbReference>
<dbReference type="RefSeq" id="WP_200105830.1">
    <property type="nucleotide sequence ID" value="NZ_JAEHFV010000003.1"/>
</dbReference>
<dbReference type="PANTHER" id="PTHR42830:SF1">
    <property type="entry name" value="OSMOTICALLY INDUCIBLE FAMILY PROTEIN"/>
    <property type="match status" value="1"/>
</dbReference>
<proteinExistence type="predicted"/>
<reference evidence="2" key="1">
    <citation type="submission" date="2020-12" db="EMBL/GenBank/DDBJ databases">
        <title>Bacterial novel species Flavobacterium sp. SE-1-e isolated from soil.</title>
        <authorList>
            <person name="Jung H.-Y."/>
        </authorList>
    </citation>
    <scope>NUCLEOTIDE SEQUENCE</scope>
    <source>
        <strain evidence="2">SE-1-e</strain>
    </source>
</reference>
<dbReference type="GO" id="GO:0004601">
    <property type="term" value="F:peroxidase activity"/>
    <property type="evidence" value="ECO:0007669"/>
    <property type="project" value="InterPro"/>
</dbReference>
<dbReference type="Gene3D" id="3.30.300.20">
    <property type="match status" value="1"/>
</dbReference>
<keyword evidence="3" id="KW-1185">Reference proteome</keyword>
<evidence type="ECO:0000256" key="1">
    <source>
        <dbReference type="SAM" id="MobiDB-lite"/>
    </source>
</evidence>
<evidence type="ECO:0000313" key="3">
    <source>
        <dbReference type="Proteomes" id="UP000609172"/>
    </source>
</evidence>
<evidence type="ECO:0000313" key="2">
    <source>
        <dbReference type="EMBL" id="MBK0369887.1"/>
    </source>
</evidence>
<dbReference type="EMBL" id="JAEHFV010000003">
    <property type="protein sequence ID" value="MBK0369887.1"/>
    <property type="molecule type" value="Genomic_DNA"/>
</dbReference>
<name>A0A934UJH2_9FLAO</name>
<dbReference type="Proteomes" id="UP000609172">
    <property type="component" value="Unassembled WGS sequence"/>
</dbReference>
<dbReference type="Pfam" id="PF02566">
    <property type="entry name" value="OsmC"/>
    <property type="match status" value="1"/>
</dbReference>
<organism evidence="2 3">
    <name type="scientific">Flavobacterium agrisoli</name>
    <dbReference type="NCBI Taxonomy" id="2793066"/>
    <lineage>
        <taxon>Bacteria</taxon>
        <taxon>Pseudomonadati</taxon>
        <taxon>Bacteroidota</taxon>
        <taxon>Flavobacteriia</taxon>
        <taxon>Flavobacteriales</taxon>
        <taxon>Flavobacteriaceae</taxon>
        <taxon>Flavobacterium</taxon>
    </lineage>
</organism>
<protein>
    <submittedName>
        <fullName evidence="2">OsmC family protein</fullName>
    </submittedName>
</protein>
<dbReference type="InterPro" id="IPR019904">
    <property type="entry name" value="Peroxiredoxin_OsmC"/>
</dbReference>
<dbReference type="NCBIfam" id="TIGR03562">
    <property type="entry name" value="osmo_induc_OsmC"/>
    <property type="match status" value="1"/>
</dbReference>
<comment type="caution">
    <text evidence="2">The sequence shown here is derived from an EMBL/GenBank/DDBJ whole genome shotgun (WGS) entry which is preliminary data.</text>
</comment>
<dbReference type="AlphaFoldDB" id="A0A934UJH2"/>
<accession>A0A934UJH2</accession>
<dbReference type="SUPFAM" id="SSF82784">
    <property type="entry name" value="OsmC-like"/>
    <property type="match status" value="1"/>
</dbReference>
<dbReference type="InterPro" id="IPR052707">
    <property type="entry name" value="OsmC_Ohr_Peroxiredoxin"/>
</dbReference>
<sequence>MKRNATAVWHGTGKEGNGNLTTESTVLQETPLSFKSRFEEGKGTNPEELIAAAHSGCFTMKLSFVLNEAGFTADTLETKCYITFEDGAITNSHLVLKAKIPGIPDDVFNQSVREAEINCPISKLLDTRISVDATLEN</sequence>